<gene>
    <name evidence="1" type="ORF">LTR37_018986</name>
</gene>
<organism evidence="1 2">
    <name type="scientific">Vermiconidia calcicola</name>
    <dbReference type="NCBI Taxonomy" id="1690605"/>
    <lineage>
        <taxon>Eukaryota</taxon>
        <taxon>Fungi</taxon>
        <taxon>Dikarya</taxon>
        <taxon>Ascomycota</taxon>
        <taxon>Pezizomycotina</taxon>
        <taxon>Dothideomycetes</taxon>
        <taxon>Dothideomycetidae</taxon>
        <taxon>Mycosphaerellales</taxon>
        <taxon>Extremaceae</taxon>
        <taxon>Vermiconidia</taxon>
    </lineage>
</organism>
<keyword evidence="2" id="KW-1185">Reference proteome</keyword>
<name>A0ACC3MIG4_9PEZI</name>
<reference evidence="1" key="1">
    <citation type="submission" date="2023-07" db="EMBL/GenBank/DDBJ databases">
        <title>Black Yeasts Isolated from many extreme environments.</title>
        <authorList>
            <person name="Coleine C."/>
            <person name="Stajich J.E."/>
            <person name="Selbmann L."/>
        </authorList>
    </citation>
    <scope>NUCLEOTIDE SEQUENCE</scope>
    <source>
        <strain evidence="1">CCFEE 5714</strain>
    </source>
</reference>
<dbReference type="EMBL" id="JAUTXU010000280">
    <property type="protein sequence ID" value="KAK3690764.1"/>
    <property type="molecule type" value="Genomic_DNA"/>
</dbReference>
<sequence length="388" mass="41955">MSATEIQALLRFLSADAKVPLATAMTKVKDLQKANLDSPEKLAKAKVGVIQHIFGEEKLAKYILTAARRVAKKRAAGDIDSGPSPKKKRRDGSLVSEETTTPAEIEESLALPTCADGDDELSRAVLFTNRAPLALAFVLTLLKHSMPEQPLSSRLSLAQGYIGVTSKARALYLGIDSGKSAEEEGFGEGQPSVTITGKEVKVLRRWGYEWRENEEGADQHGQGTQKEGRSLKTETDEADVNADSQENEQPPLWALDLEALKKSNTIGSTPALGQSRQGTSNLPIHTPQSARSYLLKAFDTAPSAEAEGMKKPSAAAKAAEKGRNLGKLLRALDLLYESWAATLTVEELDKRTWGWYVKVRPAVADGAAGWGGKNTLKLADVLALRREP</sequence>
<dbReference type="Proteomes" id="UP001281147">
    <property type="component" value="Unassembled WGS sequence"/>
</dbReference>
<comment type="caution">
    <text evidence="1">The sequence shown here is derived from an EMBL/GenBank/DDBJ whole genome shotgun (WGS) entry which is preliminary data.</text>
</comment>
<accession>A0ACC3MIG4</accession>
<protein>
    <submittedName>
        <fullName evidence="1">Uncharacterized protein</fullName>
    </submittedName>
</protein>
<evidence type="ECO:0000313" key="2">
    <source>
        <dbReference type="Proteomes" id="UP001281147"/>
    </source>
</evidence>
<proteinExistence type="predicted"/>
<evidence type="ECO:0000313" key="1">
    <source>
        <dbReference type="EMBL" id="KAK3690764.1"/>
    </source>
</evidence>